<gene>
    <name evidence="1" type="ORF">UC8_33420</name>
</gene>
<dbReference type="OrthoDB" id="581382at2"/>
<accession>A0A5B9R527</accession>
<dbReference type="KEGG" id="rul:UC8_33420"/>
<dbReference type="AlphaFoldDB" id="A0A5B9R527"/>
<proteinExistence type="predicted"/>
<dbReference type="EMBL" id="CP042914">
    <property type="protein sequence ID" value="QEG41323.1"/>
    <property type="molecule type" value="Genomic_DNA"/>
</dbReference>
<keyword evidence="2" id="KW-1185">Reference proteome</keyword>
<name>A0A5B9R527_9BACT</name>
<evidence type="ECO:0000313" key="1">
    <source>
        <dbReference type="EMBL" id="QEG41323.1"/>
    </source>
</evidence>
<sequence length="297" mass="33827">MSMTKQKTMMIEFRFEQAKLRKATELGEQIAKEAGFLKPPVDPFVVIRNEQGRIKHFGDNFGSDFDGRLEFQRPSFLLFYNTKYDEWSHAGKHHPKVSFTIGHELGHYFQEHHRSYLMGGGGAHGSLTEFQSNRMVEREADSFSSGLLMPKFLLGKIVNRAAPTLDAVKQARDMFQVSLTSMLVRWVQLCDFPCAVASIRGEKVGWGYCSTGFKNVGIYQIIRGTRVSSRNAKEFISQDSSFTNFREGSGYSDISRWVGNANQKCVVTEQYLVVPSTQQMLVFLTAEEEDIANDRDW</sequence>
<dbReference type="PANTHER" id="PTHR43236">
    <property type="entry name" value="ANTITOXIN HIGA1"/>
    <property type="match status" value="1"/>
</dbReference>
<reference evidence="1 2" key="1">
    <citation type="submission" date="2019-08" db="EMBL/GenBank/DDBJ databases">
        <title>Deep-cultivation of Planctomycetes and their phenomic and genomic characterization uncovers novel biology.</title>
        <authorList>
            <person name="Wiegand S."/>
            <person name="Jogler M."/>
            <person name="Boedeker C."/>
            <person name="Pinto D."/>
            <person name="Vollmers J."/>
            <person name="Rivas-Marin E."/>
            <person name="Kohn T."/>
            <person name="Peeters S.H."/>
            <person name="Heuer A."/>
            <person name="Rast P."/>
            <person name="Oberbeckmann S."/>
            <person name="Bunk B."/>
            <person name="Jeske O."/>
            <person name="Meyerdierks A."/>
            <person name="Storesund J.E."/>
            <person name="Kallscheuer N."/>
            <person name="Luecker S."/>
            <person name="Lage O.M."/>
            <person name="Pohl T."/>
            <person name="Merkel B.J."/>
            <person name="Hornburger P."/>
            <person name="Mueller R.-W."/>
            <person name="Bruemmer F."/>
            <person name="Labrenz M."/>
            <person name="Spormann A.M."/>
            <person name="Op den Camp H."/>
            <person name="Overmann J."/>
            <person name="Amann R."/>
            <person name="Jetten M.S.M."/>
            <person name="Mascher T."/>
            <person name="Medema M.H."/>
            <person name="Devos D.P."/>
            <person name="Kaster A.-K."/>
            <person name="Ovreas L."/>
            <person name="Rohde M."/>
            <person name="Galperin M.Y."/>
            <person name="Jogler C."/>
        </authorList>
    </citation>
    <scope>NUCLEOTIDE SEQUENCE [LARGE SCALE GENOMIC DNA]</scope>
    <source>
        <strain evidence="1 2">UC8</strain>
    </source>
</reference>
<dbReference type="PANTHER" id="PTHR43236:SF1">
    <property type="entry name" value="BLL7220 PROTEIN"/>
    <property type="match status" value="1"/>
</dbReference>
<dbReference type="RefSeq" id="WP_084426474.1">
    <property type="nucleotide sequence ID" value="NZ_CP042914.1"/>
</dbReference>
<dbReference type="Proteomes" id="UP000325286">
    <property type="component" value="Chromosome"/>
</dbReference>
<evidence type="ECO:0000313" key="2">
    <source>
        <dbReference type="Proteomes" id="UP000325286"/>
    </source>
</evidence>
<protein>
    <submittedName>
        <fullName evidence="1">Uncharacterized protein</fullName>
    </submittedName>
</protein>
<dbReference type="InterPro" id="IPR052345">
    <property type="entry name" value="Rad_response_metalloprotease"/>
</dbReference>
<dbReference type="Gene3D" id="1.10.10.2910">
    <property type="match status" value="1"/>
</dbReference>
<organism evidence="1 2">
    <name type="scientific">Roseimaritima ulvae</name>
    <dbReference type="NCBI Taxonomy" id="980254"/>
    <lineage>
        <taxon>Bacteria</taxon>
        <taxon>Pseudomonadati</taxon>
        <taxon>Planctomycetota</taxon>
        <taxon>Planctomycetia</taxon>
        <taxon>Pirellulales</taxon>
        <taxon>Pirellulaceae</taxon>
        <taxon>Roseimaritima</taxon>
    </lineage>
</organism>